<keyword evidence="3" id="KW-0479">Metal-binding</keyword>
<dbReference type="InterPro" id="IPR023885">
    <property type="entry name" value="4Fe4S-binding_SPASM_dom"/>
</dbReference>
<dbReference type="InterPro" id="IPR013785">
    <property type="entry name" value="Aldolase_TIM"/>
</dbReference>
<comment type="cofactor">
    <cofactor evidence="1">
        <name>[4Fe-4S] cluster</name>
        <dbReference type="ChEBI" id="CHEBI:49883"/>
    </cofactor>
</comment>
<accession>A0A7Z7BQU3</accession>
<feature type="domain" description="Radical SAM core" evidence="7">
    <location>
        <begin position="88"/>
        <end position="314"/>
    </location>
</feature>
<dbReference type="SMART" id="SM00729">
    <property type="entry name" value="Elp3"/>
    <property type="match status" value="1"/>
</dbReference>
<dbReference type="SFLD" id="SFLDG01072">
    <property type="entry name" value="dehydrogenase_like"/>
    <property type="match status" value="1"/>
</dbReference>
<dbReference type="PROSITE" id="PS51918">
    <property type="entry name" value="RADICAL_SAM"/>
    <property type="match status" value="1"/>
</dbReference>
<comment type="caution">
    <text evidence="8">The sequence shown here is derived from an EMBL/GenBank/DDBJ whole genome shotgun (WGS) entry which is preliminary data.</text>
</comment>
<evidence type="ECO:0000256" key="4">
    <source>
        <dbReference type="ARBA" id="ARBA00023004"/>
    </source>
</evidence>
<dbReference type="InterPro" id="IPR006638">
    <property type="entry name" value="Elp3/MiaA/NifB-like_rSAM"/>
</dbReference>
<dbReference type="GO" id="GO:0016491">
    <property type="term" value="F:oxidoreductase activity"/>
    <property type="evidence" value="ECO:0007669"/>
    <property type="project" value="InterPro"/>
</dbReference>
<evidence type="ECO:0000256" key="1">
    <source>
        <dbReference type="ARBA" id="ARBA00001966"/>
    </source>
</evidence>
<protein>
    <submittedName>
        <fullName evidence="8">Radical SAM additional 4Fe4S-binding SPASM domain-containing protein</fullName>
    </submittedName>
</protein>
<dbReference type="NCBIfam" id="TIGR04085">
    <property type="entry name" value="rSAM_more_4Fe4S"/>
    <property type="match status" value="1"/>
</dbReference>
<dbReference type="Pfam" id="PF04055">
    <property type="entry name" value="Radical_SAM"/>
    <property type="match status" value="1"/>
</dbReference>
<evidence type="ECO:0000259" key="7">
    <source>
        <dbReference type="PROSITE" id="PS51918"/>
    </source>
</evidence>
<dbReference type="InterPro" id="IPR058240">
    <property type="entry name" value="rSAM_sf"/>
</dbReference>
<keyword evidence="5" id="KW-0411">Iron-sulfur</keyword>
<dbReference type="InterPro" id="IPR007197">
    <property type="entry name" value="rSAM"/>
</dbReference>
<name>A0A7Z7BQU3_9HYPH</name>
<dbReference type="SFLD" id="SFLDG01067">
    <property type="entry name" value="SPASM/twitch_domain_containing"/>
    <property type="match status" value="1"/>
</dbReference>
<dbReference type="InterPro" id="IPR023867">
    <property type="entry name" value="Sulphatase_maturase_rSAM"/>
</dbReference>
<reference evidence="8 9" key="1">
    <citation type="submission" date="2016-10" db="EMBL/GenBank/DDBJ databases">
        <authorList>
            <person name="Varghese N."/>
            <person name="Submissions S."/>
        </authorList>
    </citation>
    <scope>NUCLEOTIDE SEQUENCE [LARGE SCALE GENOMIC DNA]</scope>
    <source>
        <strain evidence="8 9">PDC82</strain>
    </source>
</reference>
<dbReference type="EMBL" id="FNEW01000003">
    <property type="protein sequence ID" value="SDK02984.1"/>
    <property type="molecule type" value="Genomic_DNA"/>
</dbReference>
<dbReference type="PANTHER" id="PTHR43273:SF3">
    <property type="entry name" value="ANAEROBIC SULFATASE-MATURATING ENZYME HOMOLOG ASLB-RELATED"/>
    <property type="match status" value="1"/>
</dbReference>
<dbReference type="SFLD" id="SFLDS00029">
    <property type="entry name" value="Radical_SAM"/>
    <property type="match status" value="1"/>
</dbReference>
<dbReference type="RefSeq" id="WP_092733653.1">
    <property type="nucleotide sequence ID" value="NZ_FNEW01000003.1"/>
</dbReference>
<dbReference type="SFLD" id="SFLDG01386">
    <property type="entry name" value="main_SPASM_domain-containing"/>
    <property type="match status" value="1"/>
</dbReference>
<dbReference type="Proteomes" id="UP000198917">
    <property type="component" value="Unassembled WGS sequence"/>
</dbReference>
<evidence type="ECO:0000256" key="6">
    <source>
        <dbReference type="ARBA" id="ARBA00023601"/>
    </source>
</evidence>
<organism evidence="8 9">
    <name type="scientific">Agrobacterium fabrum</name>
    <dbReference type="NCBI Taxonomy" id="1176649"/>
    <lineage>
        <taxon>Bacteria</taxon>
        <taxon>Pseudomonadati</taxon>
        <taxon>Pseudomonadota</taxon>
        <taxon>Alphaproteobacteria</taxon>
        <taxon>Hyphomicrobiales</taxon>
        <taxon>Rhizobiaceae</taxon>
        <taxon>Rhizobium/Agrobacterium group</taxon>
        <taxon>Agrobacterium</taxon>
        <taxon>Agrobacterium tumefaciens complex</taxon>
    </lineage>
</organism>
<evidence type="ECO:0000256" key="2">
    <source>
        <dbReference type="ARBA" id="ARBA00022691"/>
    </source>
</evidence>
<dbReference type="SFLD" id="SFLDG01384">
    <property type="entry name" value="thioether_bond_formation_requi"/>
    <property type="match status" value="1"/>
</dbReference>
<dbReference type="GO" id="GO:0051536">
    <property type="term" value="F:iron-sulfur cluster binding"/>
    <property type="evidence" value="ECO:0007669"/>
    <property type="project" value="UniProtKB-KW"/>
</dbReference>
<keyword evidence="2" id="KW-0949">S-adenosyl-L-methionine</keyword>
<dbReference type="SUPFAM" id="SSF102114">
    <property type="entry name" value="Radical SAM enzymes"/>
    <property type="match status" value="1"/>
</dbReference>
<proteinExistence type="inferred from homology"/>
<dbReference type="AlphaFoldDB" id="A0A7Z7BQU3"/>
<sequence>MAMAISLDPRFRKLALSAKDKDIYLDKYSGEWFAAPINSEELLNRLGGGLELSEVSNLSDAGLRLVSRLATDGLLTGTHVVKPSPCASPSRHQVTLVIIEASNFCNLSCSYCFEDVPTRGQKMTFETADAIVDSLQQLNLAASFVVEFNGGESFINFAVMQRIVERVETAPSLRNYCVSFGVTTNLTMLSREMIDFIKEHRISVSVSLDGIREDHDRHRVFANGRGSHAQVMRNMERLIQHGVEFSTVSVVSTPGQLTRAYALLKERRIPYISFAIRRHSERAPLAPVDYKEIARELADAFIDSLTCFKAKQFAPKVMDAVIMIRNLIKPYAPDYMCLRTPCGAGINMITYDTSGDIYACQDLIKEPLFKVGSAGDDDPQALIDGSDVVQRLRARRPGENDGCGECDYQMFCQGGCFSTSYYAAGKQFEASLSTRTPHCEFYYASFSRLFPILADEGPAMLAYLESIPYLVE</sequence>
<evidence type="ECO:0000313" key="8">
    <source>
        <dbReference type="EMBL" id="SDK02984.1"/>
    </source>
</evidence>
<gene>
    <name evidence="8" type="ORF">SAMN05428983_3679</name>
</gene>
<dbReference type="CDD" id="cd01335">
    <property type="entry name" value="Radical_SAM"/>
    <property type="match status" value="1"/>
</dbReference>
<dbReference type="GO" id="GO:0046872">
    <property type="term" value="F:metal ion binding"/>
    <property type="evidence" value="ECO:0007669"/>
    <property type="project" value="UniProtKB-KW"/>
</dbReference>
<keyword evidence="4" id="KW-0408">Iron</keyword>
<comment type="similarity">
    <text evidence="6">Belongs to the radical SAM superfamily. Anaerobic sulfatase-maturating enzyme family.</text>
</comment>
<evidence type="ECO:0000256" key="5">
    <source>
        <dbReference type="ARBA" id="ARBA00023014"/>
    </source>
</evidence>
<dbReference type="Gene3D" id="3.20.20.70">
    <property type="entry name" value="Aldolase class I"/>
    <property type="match status" value="1"/>
</dbReference>
<evidence type="ECO:0000256" key="3">
    <source>
        <dbReference type="ARBA" id="ARBA00022723"/>
    </source>
</evidence>
<evidence type="ECO:0000313" key="9">
    <source>
        <dbReference type="Proteomes" id="UP000198917"/>
    </source>
</evidence>
<dbReference type="PANTHER" id="PTHR43273">
    <property type="entry name" value="ANAEROBIC SULFATASE-MATURATING ENZYME HOMOLOG ASLB-RELATED"/>
    <property type="match status" value="1"/>
</dbReference>